<dbReference type="Proteomes" id="UP000265520">
    <property type="component" value="Unassembled WGS sequence"/>
</dbReference>
<feature type="non-terminal residue" evidence="5">
    <location>
        <position position="1"/>
    </location>
</feature>
<feature type="non-terminal residue" evidence="5">
    <location>
        <position position="251"/>
    </location>
</feature>
<organism evidence="5 6">
    <name type="scientific">Trifolium medium</name>
    <dbReference type="NCBI Taxonomy" id="97028"/>
    <lineage>
        <taxon>Eukaryota</taxon>
        <taxon>Viridiplantae</taxon>
        <taxon>Streptophyta</taxon>
        <taxon>Embryophyta</taxon>
        <taxon>Tracheophyta</taxon>
        <taxon>Spermatophyta</taxon>
        <taxon>Magnoliopsida</taxon>
        <taxon>eudicotyledons</taxon>
        <taxon>Gunneridae</taxon>
        <taxon>Pentapetalae</taxon>
        <taxon>rosids</taxon>
        <taxon>fabids</taxon>
        <taxon>Fabales</taxon>
        <taxon>Fabaceae</taxon>
        <taxon>Papilionoideae</taxon>
        <taxon>50 kb inversion clade</taxon>
        <taxon>NPAAA clade</taxon>
        <taxon>Hologalegina</taxon>
        <taxon>IRL clade</taxon>
        <taxon>Trifolieae</taxon>
        <taxon>Trifolium</taxon>
    </lineage>
</organism>
<comment type="subcellular location">
    <subcellularLocation>
        <location evidence="1">Nucleus</location>
    </subcellularLocation>
</comment>
<evidence type="ECO:0000256" key="4">
    <source>
        <dbReference type="ARBA" id="ARBA00023242"/>
    </source>
</evidence>
<evidence type="ECO:0000256" key="2">
    <source>
        <dbReference type="ARBA" id="ARBA00005892"/>
    </source>
</evidence>
<reference evidence="5 6" key="1">
    <citation type="journal article" date="2018" name="Front. Plant Sci.">
        <title>Red Clover (Trifolium pratense) and Zigzag Clover (T. medium) - A Picture of Genomic Similarities and Differences.</title>
        <authorList>
            <person name="Dluhosova J."/>
            <person name="Istvanek J."/>
            <person name="Nedelnik J."/>
            <person name="Repkova J."/>
        </authorList>
    </citation>
    <scope>NUCLEOTIDE SEQUENCE [LARGE SCALE GENOMIC DNA]</scope>
    <source>
        <strain evidence="6">cv. 10/8</strain>
        <tissue evidence="5">Leaf</tissue>
    </source>
</reference>
<gene>
    <name evidence="5" type="ORF">A2U01_0002333</name>
</gene>
<keyword evidence="3" id="KW-0813">Transport</keyword>
<evidence type="ECO:0000313" key="5">
    <source>
        <dbReference type="EMBL" id="MCH81543.1"/>
    </source>
</evidence>
<dbReference type="AlphaFoldDB" id="A0A392M3E6"/>
<keyword evidence="4" id="KW-0539">Nucleus</keyword>
<comment type="caution">
    <text evidence="5">The sequence shown here is derived from an EMBL/GenBank/DDBJ whole genome shotgun (WGS) entry which is preliminary data.</text>
</comment>
<dbReference type="GO" id="GO:0005643">
    <property type="term" value="C:nuclear pore"/>
    <property type="evidence" value="ECO:0007669"/>
    <property type="project" value="InterPro"/>
</dbReference>
<keyword evidence="6" id="KW-1185">Reference proteome</keyword>
<evidence type="ECO:0000256" key="1">
    <source>
        <dbReference type="ARBA" id="ARBA00004123"/>
    </source>
</evidence>
<sequence length="251" mass="28170">LLYELCIDPFTSAPTMDLLSNKKYGFFVKHLDTIGIAPLPKRNNNQPLRISSLHQRAWLLKLLAVELHAGDVSSSNHRDTCQTILSNLFGQGTSGTDEDQAIYPFSLQDNSGNADFRTVSKSKAEDILGNSGKGGVYYYSERGDRLIDLASFHDKLWQVSNLGNEVELNDARETIQQLLRWGWKYNKNLEEQASQLHMLTAWSQIVEVSASRRLAMLEDRSEILFRILDASLSASASPDCSLKMAFILSQV</sequence>
<dbReference type="Pfam" id="PF11894">
    <property type="entry name" value="Nup192"/>
    <property type="match status" value="1"/>
</dbReference>
<evidence type="ECO:0000256" key="3">
    <source>
        <dbReference type="ARBA" id="ARBA00022448"/>
    </source>
</evidence>
<dbReference type="InterPro" id="IPR021827">
    <property type="entry name" value="Nup186/Nup192/Nup205"/>
</dbReference>
<dbReference type="EMBL" id="LXQA010002424">
    <property type="protein sequence ID" value="MCH81543.1"/>
    <property type="molecule type" value="Genomic_DNA"/>
</dbReference>
<protein>
    <submittedName>
        <fullName evidence="5">Nuclear pore complex protein Nup205-like</fullName>
    </submittedName>
</protein>
<comment type="similarity">
    <text evidence="2">Belongs to the NUP186/NUP192/NUP205 family.</text>
</comment>
<dbReference type="PANTHER" id="PTHR31344:SF0">
    <property type="entry name" value="NUCLEAR PORE COMPLEX PROTEIN NUP205"/>
    <property type="match status" value="1"/>
</dbReference>
<proteinExistence type="inferred from homology"/>
<dbReference type="PANTHER" id="PTHR31344">
    <property type="entry name" value="NUCLEAR PORE COMPLEX PROTEIN NUP205"/>
    <property type="match status" value="1"/>
</dbReference>
<evidence type="ECO:0000313" key="6">
    <source>
        <dbReference type="Proteomes" id="UP000265520"/>
    </source>
</evidence>
<accession>A0A392M3E6</accession>
<name>A0A392M3E6_9FABA</name>